<gene>
    <name evidence="1" type="ORF">BSZ37_01700</name>
</gene>
<keyword evidence="2" id="KW-1185">Reference proteome</keyword>
<reference evidence="1 2" key="1">
    <citation type="submission" date="2016-11" db="EMBL/GenBank/DDBJ databases">
        <title>Study of marine rhodopsin-containing bacteria.</title>
        <authorList>
            <person name="Yoshizawa S."/>
            <person name="Kumagai Y."/>
            <person name="Kogure K."/>
        </authorList>
    </citation>
    <scope>NUCLEOTIDE SEQUENCE [LARGE SCALE GENOMIC DNA]</scope>
    <source>
        <strain evidence="1 2">SAORIC-28</strain>
    </source>
</reference>
<name>A0A271IWQ1_9BACT</name>
<evidence type="ECO:0008006" key="3">
    <source>
        <dbReference type="Google" id="ProtNLM"/>
    </source>
</evidence>
<dbReference type="EMBL" id="MQWD01000001">
    <property type="protein sequence ID" value="PAP75244.1"/>
    <property type="molecule type" value="Genomic_DNA"/>
</dbReference>
<dbReference type="PROSITE" id="PS51257">
    <property type="entry name" value="PROKAR_LIPOPROTEIN"/>
    <property type="match status" value="1"/>
</dbReference>
<evidence type="ECO:0000313" key="1">
    <source>
        <dbReference type="EMBL" id="PAP75244.1"/>
    </source>
</evidence>
<dbReference type="Proteomes" id="UP000216339">
    <property type="component" value="Unassembled WGS sequence"/>
</dbReference>
<accession>A0A271IWQ1</accession>
<evidence type="ECO:0000313" key="2">
    <source>
        <dbReference type="Proteomes" id="UP000216339"/>
    </source>
</evidence>
<dbReference type="AlphaFoldDB" id="A0A271IWQ1"/>
<organism evidence="1 2">
    <name type="scientific">Rubrivirga marina</name>
    <dbReference type="NCBI Taxonomy" id="1196024"/>
    <lineage>
        <taxon>Bacteria</taxon>
        <taxon>Pseudomonadati</taxon>
        <taxon>Rhodothermota</taxon>
        <taxon>Rhodothermia</taxon>
        <taxon>Rhodothermales</taxon>
        <taxon>Rubricoccaceae</taxon>
        <taxon>Rubrivirga</taxon>
    </lineage>
</organism>
<protein>
    <recommendedName>
        <fullName evidence="3">Lipoprotein</fullName>
    </recommendedName>
</protein>
<sequence length="212" mass="23589">MARLRATLTLVVVLAWSGCDSVETEPPPTVDVCPADTSEGAAFSAALGTTWTYDLTTYRKPRSSLATRSTGRVEVEVVEVEPCSAHTQRLRVRERRAELVEHERPRDGSYSDLEWVADEDSTGAERFYTWTVRDSIITTDAPDIQGRGTFGPPPFGREAPRVWDGETLNTGIYSAFGPFVTLTRDVGPTRYYVVPLYGTPGQAYEKWKYVGE</sequence>
<proteinExistence type="predicted"/>
<comment type="caution">
    <text evidence="1">The sequence shown here is derived from an EMBL/GenBank/DDBJ whole genome shotgun (WGS) entry which is preliminary data.</text>
</comment>